<reference evidence="1" key="1">
    <citation type="submission" date="2018-10" db="EMBL/GenBank/DDBJ databases">
        <title>Hidden diversity of soil giant viruses.</title>
        <authorList>
            <person name="Schulz F."/>
            <person name="Alteio L."/>
            <person name="Goudeau D."/>
            <person name="Ryan E.M."/>
            <person name="Malmstrom R.R."/>
            <person name="Blanchard J."/>
            <person name="Woyke T."/>
        </authorList>
    </citation>
    <scope>NUCLEOTIDE SEQUENCE</scope>
    <source>
        <strain evidence="1">SOV1</strain>
    </source>
</reference>
<evidence type="ECO:0000313" key="1">
    <source>
        <dbReference type="EMBL" id="AYV86082.1"/>
    </source>
</evidence>
<name>A0A3G5AFX6_9VIRU</name>
<organism evidence="1">
    <name type="scientific">Solivirus sp</name>
    <dbReference type="NCBI Taxonomy" id="2487772"/>
    <lineage>
        <taxon>Viruses</taxon>
        <taxon>Pithoviruses</taxon>
    </lineage>
</organism>
<sequence length="94" mass="11333">MSEEDKYICRCCDENYINESWDFHNLCHNCFWQFDKQKMAGRFNYLSQKYNTTDLSTLAIMVHLSVEDLQKHTFYTESVKEYIDAKICNHTKTQ</sequence>
<gene>
    <name evidence="1" type="ORF">Solivirus5_10</name>
</gene>
<dbReference type="EMBL" id="MK072493">
    <property type="protein sequence ID" value="AYV86082.1"/>
    <property type="molecule type" value="Genomic_DNA"/>
</dbReference>
<proteinExistence type="predicted"/>
<accession>A0A3G5AFX6</accession>
<protein>
    <submittedName>
        <fullName evidence="1">Uncharacterized protein</fullName>
    </submittedName>
</protein>